<evidence type="ECO:0000313" key="2">
    <source>
        <dbReference type="Proteomes" id="UP000039865"/>
    </source>
</evidence>
<reference evidence="1 2" key="1">
    <citation type="submission" date="2014-06" db="EMBL/GenBank/DDBJ databases">
        <authorList>
            <person name="Swart Estienne"/>
        </authorList>
    </citation>
    <scope>NUCLEOTIDE SEQUENCE [LARGE SCALE GENOMIC DNA]</scope>
    <source>
        <strain evidence="1 2">130c</strain>
    </source>
</reference>
<accession>A0A078AI47</accession>
<protein>
    <submittedName>
        <fullName evidence="1">Ef hand-containing protein</fullName>
    </submittedName>
</protein>
<organism evidence="1 2">
    <name type="scientific">Stylonychia lemnae</name>
    <name type="common">Ciliate</name>
    <dbReference type="NCBI Taxonomy" id="5949"/>
    <lineage>
        <taxon>Eukaryota</taxon>
        <taxon>Sar</taxon>
        <taxon>Alveolata</taxon>
        <taxon>Ciliophora</taxon>
        <taxon>Intramacronucleata</taxon>
        <taxon>Spirotrichea</taxon>
        <taxon>Stichotrichia</taxon>
        <taxon>Sporadotrichida</taxon>
        <taxon>Oxytrichidae</taxon>
        <taxon>Stylonychinae</taxon>
        <taxon>Stylonychia</taxon>
    </lineage>
</organism>
<dbReference type="AlphaFoldDB" id="A0A078AI47"/>
<dbReference type="InterPro" id="IPR011992">
    <property type="entry name" value="EF-hand-dom_pair"/>
</dbReference>
<proteinExistence type="predicted"/>
<keyword evidence="2" id="KW-1185">Reference proteome</keyword>
<name>A0A078AI47_STYLE</name>
<dbReference type="Gene3D" id="1.10.238.10">
    <property type="entry name" value="EF-hand"/>
    <property type="match status" value="1"/>
</dbReference>
<dbReference type="Proteomes" id="UP000039865">
    <property type="component" value="Unassembled WGS sequence"/>
</dbReference>
<sequence>MKGSKLRQNNLGGKGGQVIQEEMNEQGSDMDNNRTELTKLEMELCKQNFQFYDKQRQGYVERFELPMLLTGTPLFPSHNILNLACGYNLDDKRIEQLNEFLDEKKASRIDLNCMLLVLTQLKELELMNEQENESDEYLDAFVALGGQPTKEGYISKNTLIEIIKTEFELTIDMEEYLRKIGGDTDHVNYYQFCVLLDAGTSGNPSRVSSYLSQNRGSSFMRFSYFVNNYDKLMMQ</sequence>
<dbReference type="InParanoid" id="A0A078AI47"/>
<evidence type="ECO:0000313" key="1">
    <source>
        <dbReference type="EMBL" id="CDW81879.1"/>
    </source>
</evidence>
<dbReference type="SUPFAM" id="SSF47473">
    <property type="entry name" value="EF-hand"/>
    <property type="match status" value="1"/>
</dbReference>
<dbReference type="EMBL" id="CCKQ01010366">
    <property type="protein sequence ID" value="CDW81879.1"/>
    <property type="molecule type" value="Genomic_DNA"/>
</dbReference>
<dbReference type="OrthoDB" id="26525at2759"/>
<gene>
    <name evidence="1" type="primary">Contig6382.g6833</name>
    <name evidence="1" type="ORF">STYLEM_10903</name>
</gene>